<dbReference type="Proteomes" id="UP000265520">
    <property type="component" value="Unassembled WGS sequence"/>
</dbReference>
<accession>A0A392V580</accession>
<evidence type="ECO:0000313" key="2">
    <source>
        <dbReference type="Proteomes" id="UP000265520"/>
    </source>
</evidence>
<comment type="caution">
    <text evidence="1">The sequence shown here is derived from an EMBL/GenBank/DDBJ whole genome shotgun (WGS) entry which is preliminary data.</text>
</comment>
<sequence>LFLLIDRLGGFLEPLVFEVTTPGFTLKLSITHFIAPVSKSFMTSFFIKPSRVGGQPLGIGQPD</sequence>
<proteinExistence type="predicted"/>
<keyword evidence="2" id="KW-1185">Reference proteome</keyword>
<reference evidence="1 2" key="1">
    <citation type="journal article" date="2018" name="Front. Plant Sci.">
        <title>Red Clover (Trifolium pratense) and Zigzag Clover (T. medium) - A Picture of Genomic Similarities and Differences.</title>
        <authorList>
            <person name="Dluhosova J."/>
            <person name="Istvanek J."/>
            <person name="Nedelnik J."/>
            <person name="Repkova J."/>
        </authorList>
    </citation>
    <scope>NUCLEOTIDE SEQUENCE [LARGE SCALE GENOMIC DNA]</scope>
    <source>
        <strain evidence="2">cv. 10/8</strain>
        <tissue evidence="1">Leaf</tissue>
    </source>
</reference>
<evidence type="ECO:0000313" key="1">
    <source>
        <dbReference type="EMBL" id="MCI81600.1"/>
    </source>
</evidence>
<feature type="non-terminal residue" evidence="1">
    <location>
        <position position="1"/>
    </location>
</feature>
<organism evidence="1 2">
    <name type="scientific">Trifolium medium</name>
    <dbReference type="NCBI Taxonomy" id="97028"/>
    <lineage>
        <taxon>Eukaryota</taxon>
        <taxon>Viridiplantae</taxon>
        <taxon>Streptophyta</taxon>
        <taxon>Embryophyta</taxon>
        <taxon>Tracheophyta</taxon>
        <taxon>Spermatophyta</taxon>
        <taxon>Magnoliopsida</taxon>
        <taxon>eudicotyledons</taxon>
        <taxon>Gunneridae</taxon>
        <taxon>Pentapetalae</taxon>
        <taxon>rosids</taxon>
        <taxon>fabids</taxon>
        <taxon>Fabales</taxon>
        <taxon>Fabaceae</taxon>
        <taxon>Papilionoideae</taxon>
        <taxon>50 kb inversion clade</taxon>
        <taxon>NPAAA clade</taxon>
        <taxon>Hologalegina</taxon>
        <taxon>IRL clade</taxon>
        <taxon>Trifolieae</taxon>
        <taxon>Trifolium</taxon>
    </lineage>
</organism>
<name>A0A392V580_9FABA</name>
<protein>
    <submittedName>
        <fullName evidence="1">Uncharacterized protein</fullName>
    </submittedName>
</protein>
<dbReference type="EMBL" id="LXQA011022956">
    <property type="protein sequence ID" value="MCI81600.1"/>
    <property type="molecule type" value="Genomic_DNA"/>
</dbReference>
<dbReference type="AlphaFoldDB" id="A0A392V580"/>